<keyword evidence="1" id="KW-0433">Leucine-rich repeat</keyword>
<dbReference type="SUPFAM" id="SSF52058">
    <property type="entry name" value="L domain-like"/>
    <property type="match status" value="1"/>
</dbReference>
<dbReference type="InterPro" id="IPR001611">
    <property type="entry name" value="Leu-rich_rpt"/>
</dbReference>
<dbReference type="PROSITE" id="PS51450">
    <property type="entry name" value="LRR"/>
    <property type="match status" value="1"/>
</dbReference>
<keyword evidence="3" id="KW-0677">Repeat</keyword>
<protein>
    <recommendedName>
        <fullName evidence="4">MTTase N-terminal domain-containing protein</fullName>
    </recommendedName>
</protein>
<dbReference type="InterPro" id="IPR026906">
    <property type="entry name" value="LRR_5"/>
</dbReference>
<dbReference type="Gene3D" id="3.80.10.10">
    <property type="entry name" value="Ribonuclease Inhibitor"/>
    <property type="match status" value="1"/>
</dbReference>
<dbReference type="EMBL" id="OU892286">
    <property type="protein sequence ID" value="CAG9761726.1"/>
    <property type="molecule type" value="Genomic_DNA"/>
</dbReference>
<evidence type="ECO:0000256" key="3">
    <source>
        <dbReference type="ARBA" id="ARBA00022737"/>
    </source>
</evidence>
<evidence type="ECO:0000256" key="2">
    <source>
        <dbReference type="ARBA" id="ARBA00022729"/>
    </source>
</evidence>
<dbReference type="InterPro" id="IPR050328">
    <property type="entry name" value="Dev_Immune_Receptor"/>
</dbReference>
<evidence type="ECO:0000259" key="4">
    <source>
        <dbReference type="PROSITE" id="PS51449"/>
    </source>
</evidence>
<dbReference type="Proteomes" id="UP001152799">
    <property type="component" value="Chromosome 10"/>
</dbReference>
<dbReference type="GO" id="GO:0046872">
    <property type="term" value="F:metal ion binding"/>
    <property type="evidence" value="ECO:0007669"/>
    <property type="project" value="UniProtKB-KW"/>
</dbReference>
<dbReference type="PROSITE" id="PS51449">
    <property type="entry name" value="MTTASE_N"/>
    <property type="match status" value="1"/>
</dbReference>
<dbReference type="GO" id="GO:0035596">
    <property type="term" value="F:methylthiotransferase activity"/>
    <property type="evidence" value="ECO:0007669"/>
    <property type="project" value="InterPro"/>
</dbReference>
<dbReference type="InterPro" id="IPR013848">
    <property type="entry name" value="Methylthiotransferase_N"/>
</dbReference>
<dbReference type="GO" id="GO:0051539">
    <property type="term" value="F:4 iron, 4 sulfur cluster binding"/>
    <property type="evidence" value="ECO:0007669"/>
    <property type="project" value="UniProtKB-KW"/>
</dbReference>
<dbReference type="PANTHER" id="PTHR24373:SF370">
    <property type="entry name" value="FISH-LIPS, ISOFORM E"/>
    <property type="match status" value="1"/>
</dbReference>
<proteinExistence type="predicted"/>
<dbReference type="PANTHER" id="PTHR24373">
    <property type="entry name" value="SLIT RELATED LEUCINE-RICH REPEAT NEURONAL PROTEIN"/>
    <property type="match status" value="1"/>
</dbReference>
<dbReference type="GO" id="GO:0031012">
    <property type="term" value="C:extracellular matrix"/>
    <property type="evidence" value="ECO:0007669"/>
    <property type="project" value="TreeGrafter"/>
</dbReference>
<keyword evidence="2" id="KW-0732">Signal</keyword>
<dbReference type="AlphaFoldDB" id="A0A9N9MG92"/>
<evidence type="ECO:0000313" key="6">
    <source>
        <dbReference type="Proteomes" id="UP001152799"/>
    </source>
</evidence>
<dbReference type="Pfam" id="PF13306">
    <property type="entry name" value="LRR_5"/>
    <property type="match status" value="1"/>
</dbReference>
<dbReference type="InterPro" id="IPR032675">
    <property type="entry name" value="LRR_dom_sf"/>
</dbReference>
<dbReference type="Gene3D" id="3.40.50.12160">
    <property type="entry name" value="Methylthiotransferase, N-terminal domain"/>
    <property type="match status" value="1"/>
</dbReference>
<dbReference type="OrthoDB" id="676979at2759"/>
<dbReference type="GO" id="GO:0005615">
    <property type="term" value="C:extracellular space"/>
    <property type="evidence" value="ECO:0007669"/>
    <property type="project" value="TreeGrafter"/>
</dbReference>
<name>A0A9N9MG92_9CUCU</name>
<reference evidence="5" key="1">
    <citation type="submission" date="2022-01" db="EMBL/GenBank/DDBJ databases">
        <authorList>
            <person name="King R."/>
        </authorList>
    </citation>
    <scope>NUCLEOTIDE SEQUENCE</scope>
</reference>
<organism evidence="5 6">
    <name type="scientific">Ceutorhynchus assimilis</name>
    <name type="common">cabbage seed weevil</name>
    <dbReference type="NCBI Taxonomy" id="467358"/>
    <lineage>
        <taxon>Eukaryota</taxon>
        <taxon>Metazoa</taxon>
        <taxon>Ecdysozoa</taxon>
        <taxon>Arthropoda</taxon>
        <taxon>Hexapoda</taxon>
        <taxon>Insecta</taxon>
        <taxon>Pterygota</taxon>
        <taxon>Neoptera</taxon>
        <taxon>Endopterygota</taxon>
        <taxon>Coleoptera</taxon>
        <taxon>Polyphaga</taxon>
        <taxon>Cucujiformia</taxon>
        <taxon>Curculionidae</taxon>
        <taxon>Ceutorhynchinae</taxon>
        <taxon>Ceutorhynchus</taxon>
    </lineage>
</organism>
<gene>
    <name evidence="5" type="ORF">CEUTPL_LOCUS2420</name>
</gene>
<dbReference type="InterPro" id="IPR003591">
    <property type="entry name" value="Leu-rich_rpt_typical-subtyp"/>
</dbReference>
<evidence type="ECO:0000256" key="1">
    <source>
        <dbReference type="ARBA" id="ARBA00022614"/>
    </source>
</evidence>
<accession>A0A9N9MG92</accession>
<feature type="domain" description="MTTase N-terminal" evidence="4">
    <location>
        <begin position="520"/>
        <end position="604"/>
    </location>
</feature>
<evidence type="ECO:0000313" key="5">
    <source>
        <dbReference type="EMBL" id="CAG9761726.1"/>
    </source>
</evidence>
<dbReference type="SMART" id="SM00369">
    <property type="entry name" value="LRR_TYP"/>
    <property type="match status" value="3"/>
</dbReference>
<dbReference type="InterPro" id="IPR038135">
    <property type="entry name" value="Methylthiotransferase_N_sf"/>
</dbReference>
<dbReference type="Pfam" id="PF00919">
    <property type="entry name" value="UPF0004"/>
    <property type="match status" value="1"/>
</dbReference>
<sequence length="604" mass="69651">MVPIVLDLQDFHKSFAESEGLSQTLCRSYRTFTRLVRHLQDFHKTCAGPTGLVQDIQRLSQDFAGPTGLIQSGGSLQRNHRRHRRFDIFPRLDAQRTLQHQKKCKSQSQKKKCKLNAKITNHLLTQAKQQQNRFICILHRGYNHSAKISKLKTMSVAYQLLFTISFSLFILCKSVYAVQCEYIENVIRGQEDTEGVLNDPLYTDQCLRGEGKDAYTSNELALSRSTIPILKKHSVRNMPWLVAIYCIHCRIDLIEAGAFYNVQNITEFEFSYGVLTEIRRGIFDVLPHLEVLDLRGNKIYNIDDLAFANMPVLRHLNLNGNEMEYFKREWFTNTSSIVTIKFVKNKLRTIPPQAFVGWEILQNAYFDDNEITIIHRDAFKGVKFMFNLGLSNNRLTKLDPNIFPNPITIEVFDISTNKFNYLPRKTLKQVKIDRIYLEGNPWTCQCYNIINFWLFFIDGTIKPNSEDPECYSPNLPVCVAGVASTCLERVDSDLTNKYFANEFDESEVTLPVGENIPGVQNIYVKTWGCAHNSSDSEYMAGQLSAYGYNLTDDKSMADLWLLNSCTVKNPAEDHFRSLNYLKLVWFCKTFLGNLDPKFKLLKQL</sequence>
<keyword evidence="6" id="KW-1185">Reference proteome</keyword>